<protein>
    <submittedName>
        <fullName evidence="1">Uncharacterized protein</fullName>
    </submittedName>
</protein>
<gene>
    <name evidence="1" type="ORF">Ocin01_17060</name>
</gene>
<keyword evidence="2" id="KW-1185">Reference proteome</keyword>
<accession>A0A1D2M9L5</accession>
<reference evidence="1 2" key="1">
    <citation type="journal article" date="2016" name="Genome Biol. Evol.">
        <title>Gene Family Evolution Reflects Adaptation to Soil Environmental Stressors in the Genome of the Collembolan Orchesella cincta.</title>
        <authorList>
            <person name="Faddeeva-Vakhrusheva A."/>
            <person name="Derks M.F."/>
            <person name="Anvar S.Y."/>
            <person name="Agamennone V."/>
            <person name="Suring W."/>
            <person name="Smit S."/>
            <person name="van Straalen N.M."/>
            <person name="Roelofs D."/>
        </authorList>
    </citation>
    <scope>NUCLEOTIDE SEQUENCE [LARGE SCALE GENOMIC DNA]</scope>
    <source>
        <tissue evidence="1">Mixed pool</tissue>
    </source>
</reference>
<dbReference type="Proteomes" id="UP000094527">
    <property type="component" value="Unassembled WGS sequence"/>
</dbReference>
<dbReference type="EMBL" id="LJIJ01002492">
    <property type="protein sequence ID" value="ODM89622.1"/>
    <property type="molecule type" value="Genomic_DNA"/>
</dbReference>
<evidence type="ECO:0000313" key="2">
    <source>
        <dbReference type="Proteomes" id="UP000094527"/>
    </source>
</evidence>
<name>A0A1D2M9L5_ORCCI</name>
<dbReference type="AlphaFoldDB" id="A0A1D2M9L5"/>
<proteinExistence type="predicted"/>
<sequence>MNHYNCPVCFEIPKHDVSFVWTPYLFNIGNKDTGPLFLISGKVDISKGDLSFACYNLWGSELKVCEYYNLELTLHNERTSTQLGWNVHTFTLKEPSHMLKDFPAKTPLTIVNQILMDGDEDDVFFTATITIMDSRNPVKTGYKKLHSDIIPRNWGQSVSKEEAVVAEQSVNYKRYIFIVAAFWLGWYFLG</sequence>
<comment type="caution">
    <text evidence="1">The sequence shown here is derived from an EMBL/GenBank/DDBJ whole genome shotgun (WGS) entry which is preliminary data.</text>
</comment>
<evidence type="ECO:0000313" key="1">
    <source>
        <dbReference type="EMBL" id="ODM89622.1"/>
    </source>
</evidence>
<organism evidence="1 2">
    <name type="scientific">Orchesella cincta</name>
    <name type="common">Springtail</name>
    <name type="synonym">Podura cincta</name>
    <dbReference type="NCBI Taxonomy" id="48709"/>
    <lineage>
        <taxon>Eukaryota</taxon>
        <taxon>Metazoa</taxon>
        <taxon>Ecdysozoa</taxon>
        <taxon>Arthropoda</taxon>
        <taxon>Hexapoda</taxon>
        <taxon>Collembola</taxon>
        <taxon>Entomobryomorpha</taxon>
        <taxon>Entomobryoidea</taxon>
        <taxon>Orchesellidae</taxon>
        <taxon>Orchesellinae</taxon>
        <taxon>Orchesella</taxon>
    </lineage>
</organism>